<dbReference type="EMBL" id="UINC01152758">
    <property type="protein sequence ID" value="SVD47111.1"/>
    <property type="molecule type" value="Genomic_DNA"/>
</dbReference>
<dbReference type="AlphaFoldDB" id="A0A382VMI7"/>
<accession>A0A382VMI7</accession>
<protein>
    <submittedName>
        <fullName evidence="1">Uncharacterized protein</fullName>
    </submittedName>
</protein>
<sequence length="23" mass="2686">KFVTSQHSTILKNKPIRLLFVES</sequence>
<feature type="non-terminal residue" evidence="1">
    <location>
        <position position="1"/>
    </location>
</feature>
<organism evidence="1">
    <name type="scientific">marine metagenome</name>
    <dbReference type="NCBI Taxonomy" id="408172"/>
    <lineage>
        <taxon>unclassified sequences</taxon>
        <taxon>metagenomes</taxon>
        <taxon>ecological metagenomes</taxon>
    </lineage>
</organism>
<reference evidence="1" key="1">
    <citation type="submission" date="2018-05" db="EMBL/GenBank/DDBJ databases">
        <authorList>
            <person name="Lanie J.A."/>
            <person name="Ng W.-L."/>
            <person name="Kazmierczak K.M."/>
            <person name="Andrzejewski T.M."/>
            <person name="Davidsen T.M."/>
            <person name="Wayne K.J."/>
            <person name="Tettelin H."/>
            <person name="Glass J.I."/>
            <person name="Rusch D."/>
            <person name="Podicherti R."/>
            <person name="Tsui H.-C.T."/>
            <person name="Winkler M.E."/>
        </authorList>
    </citation>
    <scope>NUCLEOTIDE SEQUENCE</scope>
</reference>
<gene>
    <name evidence="1" type="ORF">METZ01_LOCUS399965</name>
</gene>
<evidence type="ECO:0000313" key="1">
    <source>
        <dbReference type="EMBL" id="SVD47111.1"/>
    </source>
</evidence>
<name>A0A382VMI7_9ZZZZ</name>
<proteinExistence type="predicted"/>